<dbReference type="GO" id="GO:0008170">
    <property type="term" value="F:N-methyltransferase activity"/>
    <property type="evidence" value="ECO:0007669"/>
    <property type="project" value="InterPro"/>
</dbReference>
<dbReference type="PANTHER" id="PTHR42933">
    <property type="entry name" value="SLR6095 PROTEIN"/>
    <property type="match status" value="1"/>
</dbReference>
<evidence type="ECO:0000313" key="11">
    <source>
        <dbReference type="Proteomes" id="UP000020077"/>
    </source>
</evidence>
<dbReference type="InterPro" id="IPR029063">
    <property type="entry name" value="SAM-dependent_MTases_sf"/>
</dbReference>
<comment type="catalytic activity">
    <reaction evidence="7">
        <text>a 2'-deoxyadenosine in DNA + S-adenosyl-L-methionine = an N(6)-methyl-2'-deoxyadenosine in DNA + S-adenosyl-L-homocysteine + H(+)</text>
        <dbReference type="Rhea" id="RHEA:15197"/>
        <dbReference type="Rhea" id="RHEA-COMP:12418"/>
        <dbReference type="Rhea" id="RHEA-COMP:12419"/>
        <dbReference type="ChEBI" id="CHEBI:15378"/>
        <dbReference type="ChEBI" id="CHEBI:57856"/>
        <dbReference type="ChEBI" id="CHEBI:59789"/>
        <dbReference type="ChEBI" id="CHEBI:90615"/>
        <dbReference type="ChEBI" id="CHEBI:90616"/>
        <dbReference type="EC" id="2.1.1.72"/>
    </reaction>
</comment>
<proteinExistence type="inferred from homology"/>
<reference evidence="10 11" key="1">
    <citation type="submission" date="2014-02" db="EMBL/GenBank/DDBJ databases">
        <title>Expanding our view of genomic diversity in Candidatus Accumulibacter clades.</title>
        <authorList>
            <person name="Skennerton C.T."/>
            <person name="Barr J.J."/>
            <person name="Slater F.R."/>
            <person name="Bond P.L."/>
            <person name="Tyson G.W."/>
        </authorList>
    </citation>
    <scope>NUCLEOTIDE SEQUENCE [LARGE SCALE GENOMIC DNA]</scope>
    <source>
        <strain evidence="11">BA-91</strain>
    </source>
</reference>
<organism evidence="10 11">
    <name type="scientific">Candidatus Accumulibacter phosphatis</name>
    <dbReference type="NCBI Taxonomy" id="327160"/>
    <lineage>
        <taxon>Bacteria</taxon>
        <taxon>Pseudomonadati</taxon>
        <taxon>Pseudomonadota</taxon>
        <taxon>Betaproteobacteria</taxon>
        <taxon>Candidatus Accumulibacter</taxon>
    </lineage>
</organism>
<comment type="caution">
    <text evidence="10">The sequence shown here is derived from an EMBL/GenBank/DDBJ whole genome shotgun (WGS) entry which is preliminary data.</text>
</comment>
<evidence type="ECO:0000256" key="3">
    <source>
        <dbReference type="ARBA" id="ARBA00022603"/>
    </source>
</evidence>
<dbReference type="GO" id="GO:0032259">
    <property type="term" value="P:methylation"/>
    <property type="evidence" value="ECO:0007669"/>
    <property type="project" value="UniProtKB-KW"/>
</dbReference>
<dbReference type="EMBL" id="JDVG02000485">
    <property type="protein sequence ID" value="KFB71827.1"/>
    <property type="molecule type" value="Genomic_DNA"/>
</dbReference>
<name>A0A080LTI6_9PROT</name>
<keyword evidence="8" id="KW-0175">Coiled coil</keyword>
<evidence type="ECO:0000256" key="8">
    <source>
        <dbReference type="SAM" id="Coils"/>
    </source>
</evidence>
<dbReference type="Gene3D" id="3.40.50.150">
    <property type="entry name" value="Vaccinia Virus protein VP39"/>
    <property type="match status" value="1"/>
</dbReference>
<dbReference type="SUPFAM" id="SSF53335">
    <property type="entry name" value="S-adenosyl-L-methionine-dependent methyltransferases"/>
    <property type="match status" value="1"/>
</dbReference>
<dbReference type="Proteomes" id="UP000020077">
    <property type="component" value="Unassembled WGS sequence"/>
</dbReference>
<dbReference type="InterPro" id="IPR003356">
    <property type="entry name" value="DNA_methylase_A-5"/>
</dbReference>
<keyword evidence="3 10" id="KW-0489">Methyltransferase</keyword>
<dbReference type="PANTHER" id="PTHR42933:SF3">
    <property type="entry name" value="TYPE I RESTRICTION ENZYME MJAVIII METHYLASE SUBUNIT"/>
    <property type="match status" value="1"/>
</dbReference>
<evidence type="ECO:0000313" key="10">
    <source>
        <dbReference type="EMBL" id="KFB71827.1"/>
    </source>
</evidence>
<keyword evidence="6" id="KW-0680">Restriction system</keyword>
<evidence type="ECO:0000256" key="1">
    <source>
        <dbReference type="ARBA" id="ARBA00006594"/>
    </source>
</evidence>
<dbReference type="GO" id="GO:0003677">
    <property type="term" value="F:DNA binding"/>
    <property type="evidence" value="ECO:0007669"/>
    <property type="project" value="InterPro"/>
</dbReference>
<dbReference type="Pfam" id="PF02384">
    <property type="entry name" value="N6_Mtase"/>
    <property type="match status" value="1"/>
</dbReference>
<protein>
    <recommendedName>
        <fullName evidence="2">site-specific DNA-methyltransferase (adenine-specific)</fullName>
        <ecNumber evidence="2">2.1.1.72</ecNumber>
    </recommendedName>
</protein>
<evidence type="ECO:0000259" key="9">
    <source>
        <dbReference type="Pfam" id="PF02384"/>
    </source>
</evidence>
<keyword evidence="5" id="KW-0949">S-adenosyl-L-methionine</keyword>
<gene>
    <name evidence="10" type="ORF">AW09_003018</name>
</gene>
<evidence type="ECO:0000256" key="2">
    <source>
        <dbReference type="ARBA" id="ARBA00011900"/>
    </source>
</evidence>
<dbReference type="EC" id="2.1.1.72" evidence="2"/>
<feature type="coiled-coil region" evidence="8">
    <location>
        <begin position="269"/>
        <end position="296"/>
    </location>
</feature>
<evidence type="ECO:0000256" key="5">
    <source>
        <dbReference type="ARBA" id="ARBA00022691"/>
    </source>
</evidence>
<dbReference type="GO" id="GO:0009007">
    <property type="term" value="F:site-specific DNA-methyltransferase (adenine-specific) activity"/>
    <property type="evidence" value="ECO:0007669"/>
    <property type="project" value="UniProtKB-EC"/>
</dbReference>
<dbReference type="GO" id="GO:0009307">
    <property type="term" value="P:DNA restriction-modification system"/>
    <property type="evidence" value="ECO:0007669"/>
    <property type="project" value="UniProtKB-KW"/>
</dbReference>
<evidence type="ECO:0000256" key="7">
    <source>
        <dbReference type="ARBA" id="ARBA00047942"/>
    </source>
</evidence>
<evidence type="ECO:0000256" key="4">
    <source>
        <dbReference type="ARBA" id="ARBA00022679"/>
    </source>
</evidence>
<comment type="similarity">
    <text evidence="1">Belongs to the N(4)/N(6)-methyltransferase family.</text>
</comment>
<keyword evidence="4 10" id="KW-0808">Transferase</keyword>
<accession>A0A080LTI6</accession>
<dbReference type="AlphaFoldDB" id="A0A080LTI6"/>
<sequence>MPKNEFFNTGIHTYLWVLNRAKPANRKGFVLLINAETCFTKLKKNLNQKNCEIDEANRARIVQAFRDFGDGPISRKLPIDALLYNKVELELWRHDEEGRAIGKTEKIEGKRIVVRFDDALYNVDAGLLDLAPFAGKTVKEAIALFHEAARNAELTTVDVSGGQLYGRENETGTIWVGPENKGLGVLSVRAKAVKSQGQERARVDIVLDRLLEKDSETVPYSSDEATNNRLIADFLATWVHEPWCLHGWKTGCEINFNRVFPKQSAIRSSKDILKDIAAVEEEMARLEAEIADELQQADTRG</sequence>
<evidence type="ECO:0000256" key="6">
    <source>
        <dbReference type="ARBA" id="ARBA00022747"/>
    </source>
</evidence>
<feature type="domain" description="DNA methylase adenine-specific" evidence="9">
    <location>
        <begin position="1"/>
        <end position="70"/>
    </location>
</feature>
<dbReference type="InterPro" id="IPR051537">
    <property type="entry name" value="DNA_Adenine_Mtase"/>
</dbReference>